<evidence type="ECO:0000313" key="5">
    <source>
        <dbReference type="EMBL" id="KAG5188515.1"/>
    </source>
</evidence>
<dbReference type="InterPro" id="IPR011333">
    <property type="entry name" value="SKP1/BTB/POZ_sf"/>
</dbReference>
<reference evidence="5" key="1">
    <citation type="submission" date="2021-02" db="EMBL/GenBank/DDBJ databases">
        <title>First Annotated Genome of the Yellow-green Alga Tribonema minus.</title>
        <authorList>
            <person name="Mahan K.M."/>
        </authorList>
    </citation>
    <scope>NUCLEOTIDE SEQUENCE</scope>
    <source>
        <strain evidence="5">UTEX B ZZ1240</strain>
    </source>
</reference>
<dbReference type="SUPFAM" id="SSF81382">
    <property type="entry name" value="Skp1 dimerisation domain-like"/>
    <property type="match status" value="1"/>
</dbReference>
<dbReference type="InterPro" id="IPR016897">
    <property type="entry name" value="SKP1"/>
</dbReference>
<comment type="caution">
    <text evidence="5">The sequence shown here is derived from an EMBL/GenBank/DDBJ whole genome shotgun (WGS) entry which is preliminary data.</text>
</comment>
<evidence type="ECO:0000259" key="3">
    <source>
        <dbReference type="Pfam" id="PF01466"/>
    </source>
</evidence>
<dbReference type="SUPFAM" id="SSF54695">
    <property type="entry name" value="POZ domain"/>
    <property type="match status" value="1"/>
</dbReference>
<dbReference type="InterPro" id="IPR016072">
    <property type="entry name" value="Skp1_comp_dimer"/>
</dbReference>
<dbReference type="GO" id="GO:0016567">
    <property type="term" value="P:protein ubiquitination"/>
    <property type="evidence" value="ECO:0007669"/>
    <property type="project" value="UniProtKB-UniPathway"/>
</dbReference>
<accession>A0A836CJ49</accession>
<dbReference type="CDD" id="cd18322">
    <property type="entry name" value="BTB_POZ_SKP1"/>
    <property type="match status" value="1"/>
</dbReference>
<dbReference type="InterPro" id="IPR001232">
    <property type="entry name" value="SKP1-like"/>
</dbReference>
<evidence type="ECO:0000256" key="2">
    <source>
        <dbReference type="ARBA" id="ARBA00022786"/>
    </source>
</evidence>
<dbReference type="UniPathway" id="UPA00143"/>
<dbReference type="AlphaFoldDB" id="A0A836CJ49"/>
<comment type="similarity">
    <text evidence="1">Belongs to the SKP1 family.</text>
</comment>
<proteinExistence type="inferred from homology"/>
<feature type="non-terminal residue" evidence="5">
    <location>
        <position position="1"/>
    </location>
</feature>
<evidence type="ECO:0000256" key="1">
    <source>
        <dbReference type="ARBA" id="ARBA00009993"/>
    </source>
</evidence>
<feature type="domain" description="SKP1 component POZ" evidence="4">
    <location>
        <begin position="15"/>
        <end position="74"/>
    </location>
</feature>
<dbReference type="PANTHER" id="PTHR11165">
    <property type="entry name" value="SKP1"/>
    <property type="match status" value="1"/>
</dbReference>
<dbReference type="Pfam" id="PF03931">
    <property type="entry name" value="Skp1_POZ"/>
    <property type="match status" value="1"/>
</dbReference>
<sequence length="178" mass="19792">MASDDAKRADGAGTVTLVAMGGDTFTVDRNVISLSQVIRVMLEDDGECVATEIPLPTVRGPVLAKVVDYCVHYQTEPMTEIPRPIKYGRTVADHVQPWYAEFVDALDKETLFELILSCNYLDVKPLLDLTSAVAGLMLMNKTPDEIRATLGIEQPFAPEVERQLRDEIRWSTEPPVRS</sequence>
<feature type="domain" description="SKP1 component dimerisation" evidence="3">
    <location>
        <begin position="124"/>
        <end position="170"/>
    </location>
</feature>
<dbReference type="Gene3D" id="3.30.710.10">
    <property type="entry name" value="Potassium Channel Kv1.1, Chain A"/>
    <property type="match status" value="1"/>
</dbReference>
<dbReference type="PIRSF" id="PIRSF028729">
    <property type="entry name" value="E3_ubiquit_lig_SCF_Skp"/>
    <property type="match status" value="1"/>
</dbReference>
<dbReference type="InterPro" id="IPR036296">
    <property type="entry name" value="SKP1-like_dim_sf"/>
</dbReference>
<evidence type="ECO:0000313" key="6">
    <source>
        <dbReference type="Proteomes" id="UP000664859"/>
    </source>
</evidence>
<dbReference type="OrthoDB" id="2342932at2759"/>
<dbReference type="EMBL" id="JAFCMP010000068">
    <property type="protein sequence ID" value="KAG5188515.1"/>
    <property type="molecule type" value="Genomic_DNA"/>
</dbReference>
<keyword evidence="2" id="KW-0833">Ubl conjugation pathway</keyword>
<organism evidence="5 6">
    <name type="scientific">Tribonema minus</name>
    <dbReference type="NCBI Taxonomy" id="303371"/>
    <lineage>
        <taxon>Eukaryota</taxon>
        <taxon>Sar</taxon>
        <taxon>Stramenopiles</taxon>
        <taxon>Ochrophyta</taxon>
        <taxon>PX clade</taxon>
        <taxon>Xanthophyceae</taxon>
        <taxon>Tribonematales</taxon>
        <taxon>Tribonemataceae</taxon>
        <taxon>Tribonema</taxon>
    </lineage>
</organism>
<gene>
    <name evidence="5" type="ORF">JKP88DRAFT_304364</name>
</gene>
<protein>
    <submittedName>
        <fullName evidence="5">Skp1 family, dimerization domain-containing protein</fullName>
    </submittedName>
</protein>
<keyword evidence="6" id="KW-1185">Reference proteome</keyword>
<dbReference type="Proteomes" id="UP000664859">
    <property type="component" value="Unassembled WGS sequence"/>
</dbReference>
<dbReference type="GO" id="GO:0006511">
    <property type="term" value="P:ubiquitin-dependent protein catabolic process"/>
    <property type="evidence" value="ECO:0007669"/>
    <property type="project" value="InterPro"/>
</dbReference>
<dbReference type="Pfam" id="PF01466">
    <property type="entry name" value="Skp1"/>
    <property type="match status" value="1"/>
</dbReference>
<evidence type="ECO:0000259" key="4">
    <source>
        <dbReference type="Pfam" id="PF03931"/>
    </source>
</evidence>
<dbReference type="SMART" id="SM00512">
    <property type="entry name" value="Skp1"/>
    <property type="match status" value="1"/>
</dbReference>
<name>A0A836CJ49_9STRA</name>
<dbReference type="InterPro" id="IPR016073">
    <property type="entry name" value="Skp1_comp_POZ"/>
</dbReference>